<dbReference type="InterPro" id="IPR035093">
    <property type="entry name" value="RelE/ParE_toxin_dom_sf"/>
</dbReference>
<evidence type="ECO:0000256" key="1">
    <source>
        <dbReference type="ARBA" id="ARBA00022649"/>
    </source>
</evidence>
<dbReference type="Proteomes" id="UP000182882">
    <property type="component" value="Unassembled WGS sequence"/>
</dbReference>
<dbReference type="InterPro" id="IPR007712">
    <property type="entry name" value="RelE/ParE_toxin"/>
</dbReference>
<dbReference type="EMBL" id="FNLN01000006">
    <property type="protein sequence ID" value="SDT86104.1"/>
    <property type="molecule type" value="Genomic_DNA"/>
</dbReference>
<evidence type="ECO:0000313" key="3">
    <source>
        <dbReference type="Proteomes" id="UP000182882"/>
    </source>
</evidence>
<dbReference type="SUPFAM" id="SSF143011">
    <property type="entry name" value="RelE-like"/>
    <property type="match status" value="1"/>
</dbReference>
<keyword evidence="1" id="KW-1277">Toxin-antitoxin system</keyword>
<dbReference type="RefSeq" id="WP_062558178.1">
    <property type="nucleotide sequence ID" value="NZ_CP013341.1"/>
</dbReference>
<dbReference type="PANTHER" id="PTHR38813">
    <property type="match status" value="1"/>
</dbReference>
<reference evidence="3" key="1">
    <citation type="submission" date="2016-10" db="EMBL/GenBank/DDBJ databases">
        <authorList>
            <person name="Varghese N."/>
            <person name="Submissions S."/>
        </authorList>
    </citation>
    <scope>NUCLEOTIDE SEQUENCE [LARGE SCALE GENOMIC DNA]</scope>
    <source>
        <strain evidence="3">Nm10</strain>
    </source>
</reference>
<name>A0A1H2DTG3_9PROT</name>
<accession>A0A1H2DTG3</accession>
<dbReference type="PANTHER" id="PTHR38813:SF1">
    <property type="entry name" value="TOXIN RELE1-RELATED"/>
    <property type="match status" value="1"/>
</dbReference>
<proteinExistence type="predicted"/>
<dbReference type="AlphaFoldDB" id="A0A1H2DTG3"/>
<keyword evidence="3" id="KW-1185">Reference proteome</keyword>
<protein>
    <submittedName>
        <fullName evidence="2">mRNA interferase RelE/StbE</fullName>
    </submittedName>
</protein>
<organism evidence="2 3">
    <name type="scientific">Nitrosomonas ureae</name>
    <dbReference type="NCBI Taxonomy" id="44577"/>
    <lineage>
        <taxon>Bacteria</taxon>
        <taxon>Pseudomonadati</taxon>
        <taxon>Pseudomonadota</taxon>
        <taxon>Betaproteobacteria</taxon>
        <taxon>Nitrosomonadales</taxon>
        <taxon>Nitrosomonadaceae</taxon>
        <taxon>Nitrosomonas</taxon>
    </lineage>
</organism>
<dbReference type="KEGG" id="nur:ATY38_04080"/>
<sequence length="88" mass="10387">MCKPYSLLIRSQAKKKLQSLSRSDRFRIAEKLEQLGRNPDDSSLDIKKLEGEPYFRLRVGNWRIIFERHDVVKIIAVEKIKPRGDAYK</sequence>
<gene>
    <name evidence="2" type="ORF">SAMN05216406_1065</name>
</gene>
<dbReference type="Gene3D" id="3.30.2310.20">
    <property type="entry name" value="RelE-like"/>
    <property type="match status" value="1"/>
</dbReference>
<dbReference type="Pfam" id="PF05016">
    <property type="entry name" value="ParE_toxin"/>
    <property type="match status" value="1"/>
</dbReference>
<dbReference type="InterPro" id="IPR052747">
    <property type="entry name" value="TA_system_RelE_toxin"/>
</dbReference>
<evidence type="ECO:0000313" key="2">
    <source>
        <dbReference type="EMBL" id="SDT86104.1"/>
    </source>
</evidence>